<reference evidence="3 4" key="1">
    <citation type="journal article" date="2019" name="Int. J. Syst. Evol. Microbiol.">
        <title>The Global Catalogue of Microorganisms (GCM) 10K type strain sequencing project: providing services to taxonomists for standard genome sequencing and annotation.</title>
        <authorList>
            <consortium name="The Broad Institute Genomics Platform"/>
            <consortium name="The Broad Institute Genome Sequencing Center for Infectious Disease"/>
            <person name="Wu L."/>
            <person name="Ma J."/>
        </authorList>
    </citation>
    <scope>NUCLEOTIDE SEQUENCE [LARGE SCALE GENOMIC DNA]</scope>
    <source>
        <strain evidence="3 4">JCM 13595</strain>
    </source>
</reference>
<name>A0ABN2U5K2_9MICC</name>
<organism evidence="3 4">
    <name type="scientific">Yaniella flava</name>
    <dbReference type="NCBI Taxonomy" id="287930"/>
    <lineage>
        <taxon>Bacteria</taxon>
        <taxon>Bacillati</taxon>
        <taxon>Actinomycetota</taxon>
        <taxon>Actinomycetes</taxon>
        <taxon>Micrococcales</taxon>
        <taxon>Micrococcaceae</taxon>
        <taxon>Yaniella</taxon>
    </lineage>
</organism>
<evidence type="ECO:0000256" key="1">
    <source>
        <dbReference type="ARBA" id="ARBA00022630"/>
    </source>
</evidence>
<dbReference type="Pfam" id="PF00441">
    <property type="entry name" value="Acyl-CoA_dh_1"/>
    <property type="match status" value="1"/>
</dbReference>
<dbReference type="PROSITE" id="PS00073">
    <property type="entry name" value="ACYL_COA_DH_2"/>
    <property type="match status" value="1"/>
</dbReference>
<dbReference type="InterPro" id="IPR006089">
    <property type="entry name" value="Acyl-CoA_DH_CS"/>
</dbReference>
<dbReference type="Proteomes" id="UP001501461">
    <property type="component" value="Unassembled WGS sequence"/>
</dbReference>
<comment type="caution">
    <text evidence="3">The sequence shown here is derived from an EMBL/GenBank/DDBJ whole genome shotgun (WGS) entry which is preliminary data.</text>
</comment>
<dbReference type="PANTHER" id="PTHR43188:SF1">
    <property type="entry name" value="ACYL-COA DEHYDROGENASE"/>
    <property type="match status" value="1"/>
</dbReference>
<protein>
    <recommendedName>
        <fullName evidence="2">Acyl-CoA dehydrogenase/oxidase C-terminal domain-containing protein</fullName>
    </recommendedName>
</protein>
<proteinExistence type="predicted"/>
<dbReference type="SUPFAM" id="SSF47203">
    <property type="entry name" value="Acyl-CoA dehydrogenase C-terminal domain-like"/>
    <property type="match status" value="1"/>
</dbReference>
<dbReference type="EMBL" id="BAAAMN010000010">
    <property type="protein sequence ID" value="GAA2029244.1"/>
    <property type="molecule type" value="Genomic_DNA"/>
</dbReference>
<gene>
    <name evidence="3" type="ORF">GCM10009720_06400</name>
</gene>
<dbReference type="InterPro" id="IPR009075">
    <property type="entry name" value="AcylCo_DH/oxidase_C"/>
</dbReference>
<feature type="domain" description="Acyl-CoA dehydrogenase/oxidase C-terminal" evidence="2">
    <location>
        <begin position="11"/>
        <end position="65"/>
    </location>
</feature>
<dbReference type="Gene3D" id="1.20.140.10">
    <property type="entry name" value="Butyryl-CoA Dehydrogenase, subunit A, domain 3"/>
    <property type="match status" value="1"/>
</dbReference>
<keyword evidence="4" id="KW-1185">Reference proteome</keyword>
<dbReference type="InterPro" id="IPR045008">
    <property type="entry name" value="ACX4-like"/>
</dbReference>
<accession>A0ABN2U5K2</accession>
<evidence type="ECO:0000259" key="2">
    <source>
        <dbReference type="Pfam" id="PF00441"/>
    </source>
</evidence>
<evidence type="ECO:0000313" key="3">
    <source>
        <dbReference type="EMBL" id="GAA2029244.1"/>
    </source>
</evidence>
<dbReference type="PANTHER" id="PTHR43188">
    <property type="entry name" value="ACYL-COENZYME A OXIDASE"/>
    <property type="match status" value="1"/>
</dbReference>
<sequence>MMNTPPWPSWWSPIKREVVSWCRELLGGNGIVLDEGVMRHFTDAEALYSFEGTREMNSLIVGRSITGKQAFV</sequence>
<evidence type="ECO:0000313" key="4">
    <source>
        <dbReference type="Proteomes" id="UP001501461"/>
    </source>
</evidence>
<keyword evidence="1" id="KW-0285">Flavoprotein</keyword>
<dbReference type="InterPro" id="IPR036250">
    <property type="entry name" value="AcylCo_DH-like_C"/>
</dbReference>